<dbReference type="InterPro" id="IPR025885">
    <property type="entry name" value="PapC_N"/>
</dbReference>
<dbReference type="InterPro" id="IPR018030">
    <property type="entry name" value="Fimbrial_membr_usher_CS"/>
</dbReference>
<evidence type="ECO:0000313" key="14">
    <source>
        <dbReference type="Proteomes" id="UP000464700"/>
    </source>
</evidence>
<evidence type="ECO:0000256" key="8">
    <source>
        <dbReference type="ARBA" id="ARBA00023237"/>
    </source>
</evidence>
<organism evidence="13 14">
    <name type="scientific">Proteus columbae</name>
    <dbReference type="NCBI Taxonomy" id="1987580"/>
    <lineage>
        <taxon>Bacteria</taxon>
        <taxon>Pseudomonadati</taxon>
        <taxon>Pseudomonadota</taxon>
        <taxon>Gammaproteobacteria</taxon>
        <taxon>Enterobacterales</taxon>
        <taxon>Morganellaceae</taxon>
        <taxon>Proteus</taxon>
    </lineage>
</organism>
<dbReference type="InterPro" id="IPR042186">
    <property type="entry name" value="FimD_plug_dom"/>
</dbReference>
<dbReference type="GO" id="GO:0009279">
    <property type="term" value="C:cell outer membrane"/>
    <property type="evidence" value="ECO:0007669"/>
    <property type="project" value="UniProtKB-SubCell"/>
</dbReference>
<evidence type="ECO:0000256" key="1">
    <source>
        <dbReference type="ARBA" id="ARBA00004571"/>
    </source>
</evidence>
<dbReference type="Gene3D" id="2.60.40.2070">
    <property type="match status" value="1"/>
</dbReference>
<dbReference type="PROSITE" id="PS01151">
    <property type="entry name" value="FIMBRIAL_USHER"/>
    <property type="match status" value="1"/>
</dbReference>
<dbReference type="InterPro" id="IPR000015">
    <property type="entry name" value="Fimb_usher"/>
</dbReference>
<reference evidence="13 14" key="1">
    <citation type="submission" date="2019-09" db="EMBL/GenBank/DDBJ databases">
        <title>Emergence of a chromosome-mediated tetracycline resistance gene in Proteus strain.</title>
        <authorList>
            <person name="He D."/>
            <person name="Wang L."/>
        </authorList>
    </citation>
    <scope>NUCLEOTIDE SEQUENCE [LARGE SCALE GENOMIC DNA]</scope>
    <source>
        <strain evidence="13 14">T60</strain>
    </source>
</reference>
<dbReference type="InterPro" id="IPR025949">
    <property type="entry name" value="PapC-like_C"/>
</dbReference>
<dbReference type="PANTHER" id="PTHR30451">
    <property type="entry name" value="OUTER MEMBRANE USHER PROTEIN"/>
    <property type="match status" value="1"/>
</dbReference>
<dbReference type="InterPro" id="IPR037224">
    <property type="entry name" value="PapC_N_sf"/>
</dbReference>
<dbReference type="RefSeq" id="WP_109372981.1">
    <property type="nucleotide sequence ID" value="NZ_CP043925.1"/>
</dbReference>
<keyword evidence="14" id="KW-1185">Reference proteome</keyword>
<dbReference type="SUPFAM" id="SSF141729">
    <property type="entry name" value="FimD N-terminal domain-like"/>
    <property type="match status" value="1"/>
</dbReference>
<evidence type="ECO:0000256" key="3">
    <source>
        <dbReference type="ARBA" id="ARBA00022448"/>
    </source>
</evidence>
<name>A0A6I7DAP3_9GAMM</name>
<dbReference type="KEGG" id="pcol:F1325_15605"/>
<protein>
    <submittedName>
        <fullName evidence="13">Fimbria/pilus outer membrane usher protein</fullName>
    </submittedName>
</protein>
<evidence type="ECO:0000256" key="6">
    <source>
        <dbReference type="ARBA" id="ARBA00022729"/>
    </source>
</evidence>
<dbReference type="Pfam" id="PF13953">
    <property type="entry name" value="PapC_C"/>
    <property type="match status" value="1"/>
</dbReference>
<dbReference type="Pfam" id="PF00577">
    <property type="entry name" value="Usher"/>
    <property type="match status" value="1"/>
</dbReference>
<keyword evidence="3 9" id="KW-0813">Transport</keyword>
<dbReference type="Pfam" id="PF13954">
    <property type="entry name" value="PapC_N"/>
    <property type="match status" value="1"/>
</dbReference>
<dbReference type="Gene3D" id="2.60.40.2610">
    <property type="entry name" value="Outer membrane usher protein FimD, plug domain"/>
    <property type="match status" value="1"/>
</dbReference>
<evidence type="ECO:0000256" key="7">
    <source>
        <dbReference type="ARBA" id="ARBA00023136"/>
    </source>
</evidence>
<comment type="subcellular location">
    <subcellularLocation>
        <location evidence="1 9">Cell outer membrane</location>
        <topology evidence="1 9">Multi-pass membrane protein</topology>
    </subcellularLocation>
</comment>
<dbReference type="GO" id="GO:0015473">
    <property type="term" value="F:fimbrial usher porin activity"/>
    <property type="evidence" value="ECO:0007669"/>
    <property type="project" value="InterPro"/>
</dbReference>
<keyword evidence="4" id="KW-1134">Transmembrane beta strand</keyword>
<keyword evidence="6 10" id="KW-0732">Signal</keyword>
<evidence type="ECO:0000256" key="2">
    <source>
        <dbReference type="ARBA" id="ARBA00008064"/>
    </source>
</evidence>
<dbReference type="Gene3D" id="2.60.40.3110">
    <property type="match status" value="1"/>
</dbReference>
<feature type="domain" description="PapC-like C-terminal" evidence="11">
    <location>
        <begin position="758"/>
        <end position="813"/>
    </location>
</feature>
<dbReference type="Proteomes" id="UP000464700">
    <property type="component" value="Chromosome"/>
</dbReference>
<keyword evidence="8 9" id="KW-0998">Cell outer membrane</keyword>
<dbReference type="GO" id="GO:0009297">
    <property type="term" value="P:pilus assembly"/>
    <property type="evidence" value="ECO:0007669"/>
    <property type="project" value="InterPro"/>
</dbReference>
<keyword evidence="9" id="KW-1029">Fimbrium biogenesis</keyword>
<evidence type="ECO:0000313" key="13">
    <source>
        <dbReference type="EMBL" id="QHN11794.1"/>
    </source>
</evidence>
<evidence type="ECO:0000256" key="5">
    <source>
        <dbReference type="ARBA" id="ARBA00022692"/>
    </source>
</evidence>
<dbReference type="PANTHER" id="PTHR30451:SF10">
    <property type="entry name" value="OUTER MEMBRANE USHER PROTEIN YFCU-RELATED"/>
    <property type="match status" value="1"/>
</dbReference>
<keyword evidence="5 9" id="KW-0812">Transmembrane</keyword>
<accession>A0A6I7DAP3</accession>
<feature type="domain" description="PapC N-terminal" evidence="12">
    <location>
        <begin position="32"/>
        <end position="178"/>
    </location>
</feature>
<proteinExistence type="inferred from homology"/>
<evidence type="ECO:0000256" key="10">
    <source>
        <dbReference type="SAM" id="SignalP"/>
    </source>
</evidence>
<comment type="similarity">
    <text evidence="2 9">Belongs to the fimbrial export usher family.</text>
</comment>
<dbReference type="InterPro" id="IPR043142">
    <property type="entry name" value="PapC-like_C_sf"/>
</dbReference>
<evidence type="ECO:0000259" key="12">
    <source>
        <dbReference type="Pfam" id="PF13954"/>
    </source>
</evidence>
<dbReference type="EMBL" id="CP043925">
    <property type="protein sequence ID" value="QHN11794.1"/>
    <property type="molecule type" value="Genomic_DNA"/>
</dbReference>
<dbReference type="AlphaFoldDB" id="A0A6I7DAP3"/>
<sequence>MKSMKINKITKVMLLFFVPFSLPVFAEEAVDFNTDFLTDKGIENTDFTKFSYANYIQPGTHLLATDVNKQRVRNEEPILFFAPDYNAELSIPCITPEVYPILGLKSEWEKKVTWLTTNNTQCLDFRSVPNMNAVGDLYTGILNISIPQAFMEYQDPSWDPPSRWDDGIAGSFLDYNMSNRLIRYENNDKRTETGTNISGVMGINMGAWRFRSDWQASGGNLNSNDKSWRWNQLYIFRAIRSLGAKLTLGEQYLSSELFDSFRYLGASLESDNAMIPPRLQGYAPEIAGVARTNATVIVRQDGRIVYQNEVSPGPFRIQDVNTFGGGTLDVSIEEQDGSVQTFKVETSRLGTLTRPGQFLYKLVMGKPTKNEHDTEGPAFSLGSFSWGAANNTTIYGGLLASTEYQNIALGLGQDLAPFGVLSFNISASRAEMGSNFDDKTLSGTSYNVTYSKQFDQINSQITFAGYRFSQRDYLSMTQFLDGRYRGLHIDSGKELYTAIFGTAFPDYNINTYLNYSRQTYWNRPSTDNYSFTVSSYFDWANFKNLSINLSAYKVESSHNNDEGVYVSLGVPLERNDANISYSGSFNRHNTSNSVNYYERLNERSTYNLSAGTWDSDKVNLSGFYNYDGNLAKLTTSGTYTQNNQSALSMQLMGGITLTPEGGAFHRVTSMGNSRILVDTNNVEDIPIKTGLTPIETNRHGKAVLMGVQNYSRSHITIDINNLPENADAVQSSQYATLTEGAIGYRKFNVIEGEKVLAVITMADKKHPPFGASVYNKDKLEVGIISDDGFVYLSGVKAGETLDLAWNGETCQFQLPQVLENNLSNMLLLPCK</sequence>
<dbReference type="Gene3D" id="3.10.20.410">
    <property type="match status" value="1"/>
</dbReference>
<evidence type="ECO:0000256" key="9">
    <source>
        <dbReference type="RuleBase" id="RU003884"/>
    </source>
</evidence>
<evidence type="ECO:0000259" key="11">
    <source>
        <dbReference type="Pfam" id="PF13953"/>
    </source>
</evidence>
<gene>
    <name evidence="13" type="ORF">F1325_15605</name>
</gene>
<evidence type="ECO:0000256" key="4">
    <source>
        <dbReference type="ARBA" id="ARBA00022452"/>
    </source>
</evidence>
<feature type="chain" id="PRO_5026044469" evidence="10">
    <location>
        <begin position="27"/>
        <end position="831"/>
    </location>
</feature>
<keyword evidence="7 9" id="KW-0472">Membrane</keyword>
<feature type="signal peptide" evidence="10">
    <location>
        <begin position="1"/>
        <end position="26"/>
    </location>
</feature>